<sequence>SQIFFIFYENFITLENSLKQKGNKSQREELDSILFLFEVKLEVYLSYTFLTTQLHYYTFKFIRCEGIRLFLLWLQALQTNCTEEQILIFACLVPGFPPVMSSRGPCTLDNVISPPNSPDAKIFPEEITPLLPAVSGEKIAEDQTCYFLQLLLKYMVIQAASLEWKNKENQDTGFKFLFTLFRKYYLPHLFPSFTKLTNLYKPVLDIPDTRPRPVYITATRNNENVYSTKIPYMAARVVFIKWLVTFFLEKKYLTAVQHTKNGGEMLPKIIQTVGVVNQDKNPELETSMSYASEQERSHSNSSTLSDRRLSNSSLCSIEEQHRTVYEMVQRILLSTRGYVNFVNEVFRQAFLLPSSDISATRKVVKVYRKWILQEKPVFMEEPDKKENSEDAAISLEDSSAQTDGKHLSSDHSGHKRSSSWGRTYSFTSAVNRGCVLEDEDKNVKAGAQAALQVFLTNSANVFLLEPCIEVPVLLKEQVDACKAVLSIFRRMIMELSMNKKTWEQMLQILLRITEAVMQKPKENQIKDTFAQSMSGLLFRTLIVAWIRANLSVYISRELWDELLSVLSSLTDWEELINEWANIMDSLTAVLARTVYGVEMTNLPLDKLSEQKEKKQRGKGAVLEPQKTAVVGRSFSLSWKSHPEVVEPMRFRSATTSGAPGVEKIFTRYLNPKHPVTLKFYILRRSSSTAELDLKADLQQTHGNHREREKSESVSSDTSIGYNNEVEIALIPWQASEEDQEVNASTDVCVDPDAPRWLQLSPSDNANLTDSSEFLADDCSIIAGGSLIGWHPDSASVLWRRILGILGDVNNIQSPKIHAKVFGYLYELWYKLAKIRDNLAISVDNQSTPSPPVLIPPLRIFASWLFKVTERKQCSATNYCVYYYVA</sequence>
<protein>
    <submittedName>
        <fullName evidence="4">Ral GTPase activating protein catalytic subunit alpha 2</fullName>
    </submittedName>
</protein>
<feature type="region of interest" description="Disordered" evidence="2">
    <location>
        <begin position="397"/>
        <end position="419"/>
    </location>
</feature>
<dbReference type="Pfam" id="PF20412">
    <property type="entry name" value="RALGAPB_N"/>
    <property type="match status" value="1"/>
</dbReference>
<proteinExistence type="predicted"/>
<keyword evidence="1" id="KW-0597">Phosphoprotein</keyword>
<dbReference type="GO" id="GO:0005737">
    <property type="term" value="C:cytoplasm"/>
    <property type="evidence" value="ECO:0007669"/>
    <property type="project" value="TreeGrafter"/>
</dbReference>
<evidence type="ECO:0000256" key="1">
    <source>
        <dbReference type="ARBA" id="ARBA00022553"/>
    </source>
</evidence>
<dbReference type="Proteomes" id="UP000472261">
    <property type="component" value="Unplaced"/>
</dbReference>
<evidence type="ECO:0000313" key="4">
    <source>
        <dbReference type="Ensembl" id="ENSPCLP00000015002.1"/>
    </source>
</evidence>
<dbReference type="AlphaFoldDB" id="A0A669Q295"/>
<evidence type="ECO:0000256" key="2">
    <source>
        <dbReference type="SAM" id="MobiDB-lite"/>
    </source>
</evidence>
<keyword evidence="5" id="KW-1185">Reference proteome</keyword>
<dbReference type="GO" id="GO:0005634">
    <property type="term" value="C:nucleus"/>
    <property type="evidence" value="ECO:0007669"/>
    <property type="project" value="InterPro"/>
</dbReference>
<dbReference type="Ensembl" id="ENSPCLT00000019774.1">
    <property type="protein sequence ID" value="ENSPCLP00000015002.1"/>
    <property type="gene ID" value="ENSPCLG00000012218.1"/>
</dbReference>
<evidence type="ECO:0000259" key="3">
    <source>
        <dbReference type="Pfam" id="PF20412"/>
    </source>
</evidence>
<reference evidence="4" key="1">
    <citation type="submission" date="2025-08" db="UniProtKB">
        <authorList>
            <consortium name="Ensembl"/>
        </authorList>
    </citation>
    <scope>IDENTIFICATION</scope>
</reference>
<reference evidence="4" key="2">
    <citation type="submission" date="2025-09" db="UniProtKB">
        <authorList>
            <consortium name="Ensembl"/>
        </authorList>
    </citation>
    <scope>IDENTIFICATION</scope>
</reference>
<feature type="region of interest" description="Disordered" evidence="2">
    <location>
        <begin position="698"/>
        <end position="717"/>
    </location>
</feature>
<dbReference type="PANTHER" id="PTHR10063:SF2">
    <property type="entry name" value="RAL GTPASE-ACTIVATING PROTEIN SUBUNIT ALPHA-2"/>
    <property type="match status" value="1"/>
</dbReference>
<feature type="region of interest" description="Disordered" evidence="2">
    <location>
        <begin position="285"/>
        <end position="307"/>
    </location>
</feature>
<organism evidence="4 5">
    <name type="scientific">Phasianus colchicus</name>
    <name type="common">Common pheasant</name>
    <dbReference type="NCBI Taxonomy" id="9054"/>
    <lineage>
        <taxon>Eukaryota</taxon>
        <taxon>Metazoa</taxon>
        <taxon>Chordata</taxon>
        <taxon>Craniata</taxon>
        <taxon>Vertebrata</taxon>
        <taxon>Euteleostomi</taxon>
        <taxon>Archelosauria</taxon>
        <taxon>Archosauria</taxon>
        <taxon>Dinosauria</taxon>
        <taxon>Saurischia</taxon>
        <taxon>Theropoda</taxon>
        <taxon>Coelurosauria</taxon>
        <taxon>Aves</taxon>
        <taxon>Neognathae</taxon>
        <taxon>Galloanserae</taxon>
        <taxon>Galliformes</taxon>
        <taxon>Phasianidae</taxon>
        <taxon>Phasianinae</taxon>
        <taxon>Phasianus</taxon>
    </lineage>
</organism>
<dbReference type="InterPro" id="IPR046859">
    <property type="entry name" value="RGPA/RALGAPB_N"/>
</dbReference>
<feature type="domain" description="Ral GTPase-activating protein subunit alpha/beta N-terminal" evidence="3">
    <location>
        <begin position="474"/>
        <end position="596"/>
    </location>
</feature>
<accession>A0A669Q295</accession>
<name>A0A669Q295_PHACC</name>
<dbReference type="PANTHER" id="PTHR10063">
    <property type="entry name" value="TUBERIN"/>
    <property type="match status" value="1"/>
</dbReference>
<dbReference type="GO" id="GO:0005096">
    <property type="term" value="F:GTPase activator activity"/>
    <property type="evidence" value="ECO:0007669"/>
    <property type="project" value="InterPro"/>
</dbReference>
<feature type="compositionally biased region" description="Basic and acidic residues" evidence="2">
    <location>
        <begin position="403"/>
        <end position="412"/>
    </location>
</feature>
<evidence type="ECO:0000313" key="5">
    <source>
        <dbReference type="Proteomes" id="UP000472261"/>
    </source>
</evidence>
<dbReference type="InterPro" id="IPR027107">
    <property type="entry name" value="Tuberin/Ral-act_asu"/>
</dbReference>